<dbReference type="PROSITE" id="PS51257">
    <property type="entry name" value="PROKAR_LIPOPROTEIN"/>
    <property type="match status" value="1"/>
</dbReference>
<dbReference type="RefSeq" id="XP_003741665.1">
    <property type="nucleotide sequence ID" value="XM_003741617.1"/>
</dbReference>
<dbReference type="PANTHER" id="PTHR20986:SF24">
    <property type="entry name" value="FMRFAMIDE-LIKE NEUROPEPTIDES 1"/>
    <property type="match status" value="1"/>
</dbReference>
<proteinExistence type="inferred from homology"/>
<evidence type="ECO:0000256" key="4">
    <source>
        <dbReference type="ARBA" id="ARBA00022815"/>
    </source>
</evidence>
<dbReference type="Pfam" id="PF01581">
    <property type="entry name" value="FARP"/>
    <property type="match status" value="5"/>
</dbReference>
<dbReference type="Proteomes" id="UP000694867">
    <property type="component" value="Unplaced"/>
</dbReference>
<dbReference type="InterPro" id="IPR002544">
    <property type="entry name" value="FMRFamid-related_peptide-like"/>
</dbReference>
<gene>
    <name evidence="8" type="primary">LOC100902688</name>
</gene>
<keyword evidence="7" id="KW-1185">Reference proteome</keyword>
<evidence type="ECO:0000256" key="1">
    <source>
        <dbReference type="ARBA" id="ARBA00004613"/>
    </source>
</evidence>
<dbReference type="PANTHER" id="PTHR20986">
    <property type="entry name" value="FMRFAMIDE-RELATED PEPTIDES"/>
    <property type="match status" value="1"/>
</dbReference>
<keyword evidence="6" id="KW-0732">Signal</keyword>
<reference evidence="8" key="1">
    <citation type="submission" date="2025-08" db="UniProtKB">
        <authorList>
            <consortium name="RefSeq"/>
        </authorList>
    </citation>
    <scope>IDENTIFICATION</scope>
</reference>
<accession>A0AAJ6VWY9</accession>
<evidence type="ECO:0000313" key="8">
    <source>
        <dbReference type="RefSeq" id="XP_003741665.1"/>
    </source>
</evidence>
<dbReference type="GO" id="GO:0005576">
    <property type="term" value="C:extracellular region"/>
    <property type="evidence" value="ECO:0007669"/>
    <property type="project" value="UniProtKB-SubCell"/>
</dbReference>
<evidence type="ECO:0000313" key="7">
    <source>
        <dbReference type="Proteomes" id="UP000694867"/>
    </source>
</evidence>
<sequence>MKRNRLPSHPAIALLACAVLCGTLAHATKAQDMMPELKAGSAVDGPENPLSELETLQNCLSLLDFLSQDPASLSSIESPVVTLCASIVFGDSEANDELDSNVIFGTAKRDMQKQKFLHFGRKRREVKGINDVKRQSGQSRVLHFGKRTIPLNAEEQTTLRQLNDLFKRSGQNRILHFGKRTPNRFIHFGKRATNRFLHFGKRDFESSEPEKRSSKFMHFGKRDDEETDAIVNYDMNIEDELIKRAPPNSRFIHFGKRSGPESIARVWHHDDVTDSDRFVDELFKRSPANPNRYLHFGKKATSKFMHFGKRALAASSGMDSSSFDENTNEEALNPDLKERKRRTDIGCRLYESRHGSENLGTSGIIKLEYSGSDGLPIAVDAK</sequence>
<keyword evidence="3" id="KW-0964">Secreted</keyword>
<keyword evidence="5" id="KW-0527">Neuropeptide</keyword>
<comment type="subcellular location">
    <subcellularLocation>
        <location evidence="1">Secreted</location>
    </subcellularLocation>
</comment>
<evidence type="ECO:0000256" key="3">
    <source>
        <dbReference type="ARBA" id="ARBA00022525"/>
    </source>
</evidence>
<dbReference type="GeneID" id="100902688"/>
<keyword evidence="4" id="KW-0027">Amidation</keyword>
<dbReference type="GO" id="GO:0007218">
    <property type="term" value="P:neuropeptide signaling pathway"/>
    <property type="evidence" value="ECO:0007669"/>
    <property type="project" value="UniProtKB-KW"/>
</dbReference>
<evidence type="ECO:0000256" key="6">
    <source>
        <dbReference type="SAM" id="SignalP"/>
    </source>
</evidence>
<evidence type="ECO:0000256" key="2">
    <source>
        <dbReference type="ARBA" id="ARBA00006356"/>
    </source>
</evidence>
<dbReference type="KEGG" id="goe:100902688"/>
<dbReference type="AlphaFoldDB" id="A0AAJ6VWY9"/>
<evidence type="ECO:0000256" key="5">
    <source>
        <dbReference type="ARBA" id="ARBA00023320"/>
    </source>
</evidence>
<comment type="similarity">
    <text evidence="2">Belongs to the FARP (FMRFamide related peptide) family.</text>
</comment>
<organism evidence="7 8">
    <name type="scientific">Galendromus occidentalis</name>
    <name type="common">western predatory mite</name>
    <dbReference type="NCBI Taxonomy" id="34638"/>
    <lineage>
        <taxon>Eukaryota</taxon>
        <taxon>Metazoa</taxon>
        <taxon>Ecdysozoa</taxon>
        <taxon>Arthropoda</taxon>
        <taxon>Chelicerata</taxon>
        <taxon>Arachnida</taxon>
        <taxon>Acari</taxon>
        <taxon>Parasitiformes</taxon>
        <taxon>Mesostigmata</taxon>
        <taxon>Gamasina</taxon>
        <taxon>Phytoseioidea</taxon>
        <taxon>Phytoseiidae</taxon>
        <taxon>Typhlodrominae</taxon>
        <taxon>Galendromus</taxon>
    </lineage>
</organism>
<name>A0AAJ6VWY9_9ACAR</name>
<feature type="chain" id="PRO_5042557162" evidence="6">
    <location>
        <begin position="31"/>
        <end position="382"/>
    </location>
</feature>
<protein>
    <submittedName>
        <fullName evidence="8">Uncharacterized protein LOC100902688</fullName>
    </submittedName>
</protein>
<dbReference type="InterPro" id="IPR051041">
    <property type="entry name" value="FMRFamide-related_np"/>
</dbReference>
<feature type="signal peptide" evidence="6">
    <location>
        <begin position="1"/>
        <end position="30"/>
    </location>
</feature>